<dbReference type="GO" id="GO:0016491">
    <property type="term" value="F:oxidoreductase activity"/>
    <property type="evidence" value="ECO:0007669"/>
    <property type="project" value="UniProtKB-KW"/>
</dbReference>
<feature type="domain" description="NAD(P)-binding" evidence="4">
    <location>
        <begin position="13"/>
        <end position="99"/>
    </location>
</feature>
<evidence type="ECO:0000259" key="4">
    <source>
        <dbReference type="Pfam" id="PF13460"/>
    </source>
</evidence>
<dbReference type="InterPro" id="IPR036291">
    <property type="entry name" value="NAD(P)-bd_dom_sf"/>
</dbReference>
<comment type="similarity">
    <text evidence="1">Belongs to the NmrA-type oxidoreductase family. Isoflavone reductase subfamily.</text>
</comment>
<dbReference type="EMBL" id="MU853671">
    <property type="protein sequence ID" value="KAK4139308.1"/>
    <property type="molecule type" value="Genomic_DNA"/>
</dbReference>
<accession>A0AAN6UU79</accession>
<dbReference type="PANTHER" id="PTHR47706">
    <property type="entry name" value="NMRA-LIKE FAMILY PROTEIN"/>
    <property type="match status" value="1"/>
</dbReference>
<evidence type="ECO:0000256" key="1">
    <source>
        <dbReference type="ARBA" id="ARBA00005725"/>
    </source>
</evidence>
<evidence type="ECO:0000256" key="3">
    <source>
        <dbReference type="ARBA" id="ARBA00023002"/>
    </source>
</evidence>
<organism evidence="5 6">
    <name type="scientific">Dichotomopilus funicola</name>
    <dbReference type="NCBI Taxonomy" id="1934379"/>
    <lineage>
        <taxon>Eukaryota</taxon>
        <taxon>Fungi</taxon>
        <taxon>Dikarya</taxon>
        <taxon>Ascomycota</taxon>
        <taxon>Pezizomycotina</taxon>
        <taxon>Sordariomycetes</taxon>
        <taxon>Sordariomycetidae</taxon>
        <taxon>Sordariales</taxon>
        <taxon>Chaetomiaceae</taxon>
        <taxon>Dichotomopilus</taxon>
    </lineage>
</organism>
<evidence type="ECO:0000313" key="5">
    <source>
        <dbReference type="EMBL" id="KAK4139308.1"/>
    </source>
</evidence>
<dbReference type="Gene3D" id="3.40.50.720">
    <property type="entry name" value="NAD(P)-binding Rossmann-like Domain"/>
    <property type="match status" value="1"/>
</dbReference>
<dbReference type="Gene3D" id="3.90.25.10">
    <property type="entry name" value="UDP-galactose 4-epimerase, domain 1"/>
    <property type="match status" value="1"/>
</dbReference>
<gene>
    <name evidence="5" type="ORF">C8A04DRAFT_40827</name>
</gene>
<evidence type="ECO:0000256" key="2">
    <source>
        <dbReference type="ARBA" id="ARBA00022857"/>
    </source>
</evidence>
<dbReference type="GeneID" id="87821689"/>
<reference evidence="5" key="2">
    <citation type="submission" date="2023-05" db="EMBL/GenBank/DDBJ databases">
        <authorList>
            <consortium name="Lawrence Berkeley National Laboratory"/>
            <person name="Steindorff A."/>
            <person name="Hensen N."/>
            <person name="Bonometti L."/>
            <person name="Westerberg I."/>
            <person name="Brannstrom I.O."/>
            <person name="Guillou S."/>
            <person name="Cros-Aarteil S."/>
            <person name="Calhoun S."/>
            <person name="Haridas S."/>
            <person name="Kuo A."/>
            <person name="Mondo S."/>
            <person name="Pangilinan J."/>
            <person name="Riley R."/>
            <person name="Labutti K."/>
            <person name="Andreopoulos B."/>
            <person name="Lipzen A."/>
            <person name="Chen C."/>
            <person name="Yanf M."/>
            <person name="Daum C."/>
            <person name="Ng V."/>
            <person name="Clum A."/>
            <person name="Ohm R."/>
            <person name="Martin F."/>
            <person name="Silar P."/>
            <person name="Natvig D."/>
            <person name="Lalanne C."/>
            <person name="Gautier V."/>
            <person name="Ament-Velasquez S.L."/>
            <person name="Kruys A."/>
            <person name="Hutchinson M.I."/>
            <person name="Powell A.J."/>
            <person name="Barry K."/>
            <person name="Miller A.N."/>
            <person name="Grigoriev I.V."/>
            <person name="Debuchy R."/>
            <person name="Gladieux P."/>
            <person name="Thoren M.H."/>
            <person name="Johannesson H."/>
        </authorList>
    </citation>
    <scope>NUCLEOTIDE SEQUENCE</scope>
    <source>
        <strain evidence="5">CBS 141.50</strain>
    </source>
</reference>
<reference evidence="5" key="1">
    <citation type="journal article" date="2023" name="Mol. Phylogenet. Evol.">
        <title>Genome-scale phylogeny and comparative genomics of the fungal order Sordariales.</title>
        <authorList>
            <person name="Hensen N."/>
            <person name="Bonometti L."/>
            <person name="Westerberg I."/>
            <person name="Brannstrom I.O."/>
            <person name="Guillou S."/>
            <person name="Cros-Aarteil S."/>
            <person name="Calhoun S."/>
            <person name="Haridas S."/>
            <person name="Kuo A."/>
            <person name="Mondo S."/>
            <person name="Pangilinan J."/>
            <person name="Riley R."/>
            <person name="LaButti K."/>
            <person name="Andreopoulos B."/>
            <person name="Lipzen A."/>
            <person name="Chen C."/>
            <person name="Yan M."/>
            <person name="Daum C."/>
            <person name="Ng V."/>
            <person name="Clum A."/>
            <person name="Steindorff A."/>
            <person name="Ohm R.A."/>
            <person name="Martin F."/>
            <person name="Silar P."/>
            <person name="Natvig D.O."/>
            <person name="Lalanne C."/>
            <person name="Gautier V."/>
            <person name="Ament-Velasquez S.L."/>
            <person name="Kruys A."/>
            <person name="Hutchinson M.I."/>
            <person name="Powell A.J."/>
            <person name="Barry K."/>
            <person name="Miller A.N."/>
            <person name="Grigoriev I.V."/>
            <person name="Debuchy R."/>
            <person name="Gladieux P."/>
            <person name="Hiltunen Thoren M."/>
            <person name="Johannesson H."/>
        </authorList>
    </citation>
    <scope>NUCLEOTIDE SEQUENCE</scope>
    <source>
        <strain evidence="5">CBS 141.50</strain>
    </source>
</reference>
<evidence type="ECO:0000313" key="6">
    <source>
        <dbReference type="Proteomes" id="UP001302676"/>
    </source>
</evidence>
<proteinExistence type="inferred from homology"/>
<keyword evidence="6" id="KW-1185">Reference proteome</keyword>
<dbReference type="InterPro" id="IPR016040">
    <property type="entry name" value="NAD(P)-bd_dom"/>
</dbReference>
<dbReference type="AlphaFoldDB" id="A0AAN6UU79"/>
<protein>
    <recommendedName>
        <fullName evidence="4">NAD(P)-binding domain-containing protein</fullName>
    </recommendedName>
</protein>
<keyword evidence="3" id="KW-0560">Oxidoreductase</keyword>
<dbReference type="PANTHER" id="PTHR47706:SF7">
    <property type="entry name" value="CIPA-LIKE, PUTATIVE (AFU_ORTHOLOGUE AFUA_1G01630)-RELATED"/>
    <property type="match status" value="1"/>
</dbReference>
<dbReference type="InterPro" id="IPR051609">
    <property type="entry name" value="NmrA/Isoflavone_reductase-like"/>
</dbReference>
<sequence>MSDQPIQRVAIVGASGRIGGAFAAAVQKTGKHVVTALTRAGSTGTIPEGVKRVEVDYSNEDSLVEALKGQQFLAITLGVSAGPDVHPRIITAAKKAGVSYVMPNIYGYPLATLDASAISRSDLYATVTLERFQEVIDKGPAPPIALSCGFWYEWSLALGEEWFGFTIKDRKVTFFDDGKRQITSSTWEQCGRALAALVSLPESKLAEYKGKFVRIESFHVSQREMLDSLHRVLGTTDADWEITFESSEKRIKDGAEAMKTGNRRGFAKMLYCGVFTPSNPVSDFEATSNAELGLSVEDLDERTKVAIEMVESGWDPLPAMGDV</sequence>
<dbReference type="Proteomes" id="UP001302676">
    <property type="component" value="Unassembled WGS sequence"/>
</dbReference>
<dbReference type="SUPFAM" id="SSF51735">
    <property type="entry name" value="NAD(P)-binding Rossmann-fold domains"/>
    <property type="match status" value="1"/>
</dbReference>
<name>A0AAN6UU79_9PEZI</name>
<dbReference type="RefSeq" id="XP_062632679.1">
    <property type="nucleotide sequence ID" value="XM_062785076.1"/>
</dbReference>
<dbReference type="Pfam" id="PF13460">
    <property type="entry name" value="NAD_binding_10"/>
    <property type="match status" value="1"/>
</dbReference>
<comment type="caution">
    <text evidence="5">The sequence shown here is derived from an EMBL/GenBank/DDBJ whole genome shotgun (WGS) entry which is preliminary data.</text>
</comment>
<keyword evidence="2" id="KW-0521">NADP</keyword>